<dbReference type="Proteomes" id="UP000585474">
    <property type="component" value="Unassembled WGS sequence"/>
</dbReference>
<reference evidence="2 3" key="1">
    <citation type="submission" date="2019-07" db="EMBL/GenBank/DDBJ databases">
        <title>De Novo Assembly of kiwifruit Actinidia rufa.</title>
        <authorList>
            <person name="Sugita-Konishi S."/>
            <person name="Sato K."/>
            <person name="Mori E."/>
            <person name="Abe Y."/>
            <person name="Kisaki G."/>
            <person name="Hamano K."/>
            <person name="Suezawa K."/>
            <person name="Otani M."/>
            <person name="Fukuda T."/>
            <person name="Manabe T."/>
            <person name="Gomi K."/>
            <person name="Tabuchi M."/>
            <person name="Akimitsu K."/>
            <person name="Kataoka I."/>
        </authorList>
    </citation>
    <scope>NUCLEOTIDE SEQUENCE [LARGE SCALE GENOMIC DNA]</scope>
    <source>
        <strain evidence="3">cv. Fuchu</strain>
    </source>
</reference>
<gene>
    <name evidence="2" type="ORF">Acr_05g0001930</name>
</gene>
<keyword evidence="3" id="KW-1185">Reference proteome</keyword>
<comment type="caution">
    <text evidence="2">The sequence shown here is derived from an EMBL/GenBank/DDBJ whole genome shotgun (WGS) entry which is preliminary data.</text>
</comment>
<evidence type="ECO:0000313" key="2">
    <source>
        <dbReference type="EMBL" id="GFY86554.1"/>
    </source>
</evidence>
<dbReference type="AlphaFoldDB" id="A0A7J0EJB8"/>
<name>A0A7J0EJB8_9ERIC</name>
<accession>A0A7J0EJB8</accession>
<dbReference type="EMBL" id="BJWL01000005">
    <property type="protein sequence ID" value="GFY86554.1"/>
    <property type="molecule type" value="Genomic_DNA"/>
</dbReference>
<sequence>MKWEYRYLIEDPQDGTDSTFGDWDVEDAQFAFVWLIVYLLRCPLLMKLVPRFLKLRSSPLSVRFLAGFVKGPSRSSIPCLATSVEHCRLPKSGPGCAGRSGNDYPSDVRVPGLGDRESRGDNQSRGCGPQRCTHYNLIVHRCWDLHGRPVAHHGLLL</sequence>
<evidence type="ECO:0000256" key="1">
    <source>
        <dbReference type="SAM" id="MobiDB-lite"/>
    </source>
</evidence>
<proteinExistence type="predicted"/>
<organism evidence="2 3">
    <name type="scientific">Actinidia rufa</name>
    <dbReference type="NCBI Taxonomy" id="165716"/>
    <lineage>
        <taxon>Eukaryota</taxon>
        <taxon>Viridiplantae</taxon>
        <taxon>Streptophyta</taxon>
        <taxon>Embryophyta</taxon>
        <taxon>Tracheophyta</taxon>
        <taxon>Spermatophyta</taxon>
        <taxon>Magnoliopsida</taxon>
        <taxon>eudicotyledons</taxon>
        <taxon>Gunneridae</taxon>
        <taxon>Pentapetalae</taxon>
        <taxon>asterids</taxon>
        <taxon>Ericales</taxon>
        <taxon>Actinidiaceae</taxon>
        <taxon>Actinidia</taxon>
    </lineage>
</organism>
<feature type="region of interest" description="Disordered" evidence="1">
    <location>
        <begin position="94"/>
        <end position="127"/>
    </location>
</feature>
<protein>
    <submittedName>
        <fullName evidence="2">Uncharacterized protein</fullName>
    </submittedName>
</protein>
<evidence type="ECO:0000313" key="3">
    <source>
        <dbReference type="Proteomes" id="UP000585474"/>
    </source>
</evidence>